<dbReference type="InterPro" id="IPR007353">
    <property type="entry name" value="DUF421"/>
</dbReference>
<reference evidence="10" key="1">
    <citation type="submission" date="2022-08" db="EMBL/GenBank/DDBJ databases">
        <title>The genomic sequence of strain Paenibacillus sp. SCIV0701.</title>
        <authorList>
            <person name="Zhao H."/>
        </authorList>
    </citation>
    <scope>NUCLEOTIDE SEQUENCE</scope>
    <source>
        <strain evidence="10">SCIV0701</strain>
    </source>
</reference>
<dbReference type="PANTHER" id="PTHR34582">
    <property type="entry name" value="UPF0702 TRANSMEMBRANE PROTEIN YCAP"/>
    <property type="match status" value="1"/>
</dbReference>
<organism evidence="10 11">
    <name type="scientific">Paenibacillus soyae</name>
    <dbReference type="NCBI Taxonomy" id="2969249"/>
    <lineage>
        <taxon>Bacteria</taxon>
        <taxon>Bacillati</taxon>
        <taxon>Bacillota</taxon>
        <taxon>Bacilli</taxon>
        <taxon>Bacillales</taxon>
        <taxon>Paenibacillaceae</taxon>
        <taxon>Paenibacillus</taxon>
    </lineage>
</organism>
<dbReference type="Proteomes" id="UP001141950">
    <property type="component" value="Unassembled WGS sequence"/>
</dbReference>
<evidence type="ECO:0000256" key="7">
    <source>
        <dbReference type="SAM" id="Coils"/>
    </source>
</evidence>
<evidence type="ECO:0000256" key="2">
    <source>
        <dbReference type="ARBA" id="ARBA00006448"/>
    </source>
</evidence>
<dbReference type="Gene3D" id="3.30.240.20">
    <property type="entry name" value="bsu07140 like domains"/>
    <property type="match status" value="2"/>
</dbReference>
<dbReference type="GO" id="GO:0005886">
    <property type="term" value="C:plasma membrane"/>
    <property type="evidence" value="ECO:0007669"/>
    <property type="project" value="UniProtKB-SubCell"/>
</dbReference>
<proteinExistence type="inferred from homology"/>
<evidence type="ECO:0000256" key="1">
    <source>
        <dbReference type="ARBA" id="ARBA00004651"/>
    </source>
</evidence>
<evidence type="ECO:0000313" key="11">
    <source>
        <dbReference type="Proteomes" id="UP001141950"/>
    </source>
</evidence>
<evidence type="ECO:0000313" key="10">
    <source>
        <dbReference type="EMBL" id="MCR2803300.1"/>
    </source>
</evidence>
<protein>
    <submittedName>
        <fullName evidence="10">DUF421 domain-containing protein</fullName>
    </submittedName>
</protein>
<comment type="similarity">
    <text evidence="2">Belongs to the UPF0702 family.</text>
</comment>
<evidence type="ECO:0000256" key="5">
    <source>
        <dbReference type="ARBA" id="ARBA00022989"/>
    </source>
</evidence>
<keyword evidence="3" id="KW-1003">Cell membrane</keyword>
<keyword evidence="11" id="KW-1185">Reference proteome</keyword>
<evidence type="ECO:0000256" key="4">
    <source>
        <dbReference type="ARBA" id="ARBA00022692"/>
    </source>
</evidence>
<dbReference type="InterPro" id="IPR023090">
    <property type="entry name" value="UPF0702_alpha/beta_dom_sf"/>
</dbReference>
<gene>
    <name evidence="10" type="ORF">NQZ67_05330</name>
</gene>
<keyword evidence="5 8" id="KW-1133">Transmembrane helix</keyword>
<evidence type="ECO:0000256" key="3">
    <source>
        <dbReference type="ARBA" id="ARBA00022475"/>
    </source>
</evidence>
<dbReference type="RefSeq" id="WP_257443473.1">
    <property type="nucleotide sequence ID" value="NZ_JANIPJ010000003.1"/>
</dbReference>
<feature type="transmembrane region" description="Helical" evidence="8">
    <location>
        <begin position="33"/>
        <end position="53"/>
    </location>
</feature>
<evidence type="ECO:0000256" key="6">
    <source>
        <dbReference type="ARBA" id="ARBA00023136"/>
    </source>
</evidence>
<keyword evidence="4 8" id="KW-0812">Transmembrane</keyword>
<name>A0A9X2S7N6_9BACL</name>
<accession>A0A9X2S7N6</accession>
<dbReference type="AlphaFoldDB" id="A0A9X2S7N6"/>
<comment type="caution">
    <text evidence="10">The sequence shown here is derived from an EMBL/GenBank/DDBJ whole genome shotgun (WGS) entry which is preliminary data.</text>
</comment>
<comment type="subcellular location">
    <subcellularLocation>
        <location evidence="1">Cell membrane</location>
        <topology evidence="1">Multi-pass membrane protein</topology>
    </subcellularLocation>
</comment>
<dbReference type="EMBL" id="JANIPJ010000003">
    <property type="protein sequence ID" value="MCR2803300.1"/>
    <property type="molecule type" value="Genomic_DNA"/>
</dbReference>
<evidence type="ECO:0000259" key="9">
    <source>
        <dbReference type="Pfam" id="PF04239"/>
    </source>
</evidence>
<sequence>MSELIEIVLRTLAAVVVMFLLTKVLGKRQISELSLFEYITGISIGNIAAYVSLDLQNTWYLGIVSLIVWVAVSVGIEIWTMKSIKVRDIIDGKGRVLIQGGKLSKEMMRKERLTLDELLEQLRSKDVYRVADVEFAVMESNGELNVQLKKEHQPITPAMLGWKMGNDQPARTLVMDGHVMHEELRLAGRNENWLKHELDRHKLKLEDVFLSQLGSDGSLTFQTVDGRNVSMKNSTNAEEKVASLASQLQEELRRLERLAQNEKDAKLYRRAQFHLSQGAEKLKADGETDAMREQQ</sequence>
<keyword evidence="6 8" id="KW-0472">Membrane</keyword>
<feature type="transmembrane region" description="Helical" evidence="8">
    <location>
        <begin position="59"/>
        <end position="79"/>
    </location>
</feature>
<keyword evidence="7" id="KW-0175">Coiled coil</keyword>
<feature type="transmembrane region" description="Helical" evidence="8">
    <location>
        <begin position="7"/>
        <end position="26"/>
    </location>
</feature>
<feature type="domain" description="YetF C-terminal" evidence="9">
    <location>
        <begin position="82"/>
        <end position="212"/>
    </location>
</feature>
<dbReference type="Pfam" id="PF04239">
    <property type="entry name" value="DUF421"/>
    <property type="match status" value="1"/>
</dbReference>
<dbReference type="PANTHER" id="PTHR34582:SF7">
    <property type="entry name" value="UPF0702 TRANSMEMBRANE PROTEIN YDFS"/>
    <property type="match status" value="1"/>
</dbReference>
<evidence type="ECO:0000256" key="8">
    <source>
        <dbReference type="SAM" id="Phobius"/>
    </source>
</evidence>
<feature type="coiled-coil region" evidence="7">
    <location>
        <begin position="234"/>
        <end position="265"/>
    </location>
</feature>